<dbReference type="Proteomes" id="UP000321504">
    <property type="component" value="Unassembled WGS sequence"/>
</dbReference>
<evidence type="ECO:0000313" key="5">
    <source>
        <dbReference type="Proteomes" id="UP000464718"/>
    </source>
</evidence>
<gene>
    <name evidence="2" type="ORF">EHC69_07040</name>
    <name evidence="3" type="ORF">FVP01_10755</name>
    <name evidence="1" type="ORF">I7278_19590</name>
</gene>
<evidence type="ECO:0000313" key="3">
    <source>
        <dbReference type="EMBL" id="TXN16429.1"/>
    </source>
</evidence>
<dbReference type="EMBL" id="DACQKT010000011">
    <property type="protein sequence ID" value="HAS6679006.1"/>
    <property type="molecule type" value="Genomic_DNA"/>
</dbReference>
<reference evidence="3 4" key="3">
    <citation type="submission" date="2019-08" db="EMBL/GenBank/DDBJ databases">
        <title>Emerging of two pre-pandemic pathogenic O4:KUT lineages of Vibrio parahaemolyticus in coastal eastern China.</title>
        <authorList>
            <person name="Yu H."/>
        </authorList>
    </citation>
    <scope>NUCLEOTIDE SEQUENCE [LARGE SCALE GENOMIC DNA]</scope>
    <source>
        <strain evidence="3 4">HZ17-383</strain>
    </source>
</reference>
<dbReference type="EMBL" id="VRMQ01000002">
    <property type="protein sequence ID" value="TXN16429.1"/>
    <property type="molecule type" value="Genomic_DNA"/>
</dbReference>
<dbReference type="EMBL" id="CP034298">
    <property type="protein sequence ID" value="QHH09144.1"/>
    <property type="molecule type" value="Genomic_DNA"/>
</dbReference>
<dbReference type="Proteomes" id="UP000464718">
    <property type="component" value="Chromosome i"/>
</dbReference>
<protein>
    <submittedName>
        <fullName evidence="1">Uncharacterized protein</fullName>
    </submittedName>
</protein>
<reference evidence="1" key="1">
    <citation type="journal article" date="2018" name="Genome Biol.">
        <title>SKESA: strategic k-mer extension for scrupulous assemblies.</title>
        <authorList>
            <person name="Souvorov A."/>
            <person name="Agarwala R."/>
            <person name="Lipman D.J."/>
        </authorList>
    </citation>
    <scope>NUCLEOTIDE SEQUENCE</scope>
    <source>
        <strain evidence="1">1930</strain>
    </source>
</reference>
<evidence type="ECO:0000313" key="1">
    <source>
        <dbReference type="EMBL" id="HAS6679006.1"/>
    </source>
</evidence>
<accession>A0A4Q9K966</accession>
<organism evidence="1">
    <name type="scientific">Vibrio parahaemolyticus</name>
    <dbReference type="NCBI Taxonomy" id="670"/>
    <lineage>
        <taxon>Bacteria</taxon>
        <taxon>Pseudomonadati</taxon>
        <taxon>Pseudomonadota</taxon>
        <taxon>Gammaproteobacteria</taxon>
        <taxon>Vibrionales</taxon>
        <taxon>Vibrionaceae</taxon>
        <taxon>Vibrio</taxon>
    </lineage>
</organism>
<evidence type="ECO:0000313" key="4">
    <source>
        <dbReference type="Proteomes" id="UP000321504"/>
    </source>
</evidence>
<dbReference type="Proteomes" id="UP000856022">
    <property type="component" value="Unassembled WGS sequence"/>
</dbReference>
<reference evidence="2 5" key="2">
    <citation type="submission" date="2018-12" db="EMBL/GenBank/DDBJ databases">
        <title>Genomic insights into the evolutionary origins and pathogenicity of five Vibrio parahaemolyticus strains isolated from the shrimp with acute hepatopancreatic necrosis disease (AHPND).</title>
        <authorList>
            <person name="Yang Q."/>
            <person name="Dong X."/>
            <person name="Xie G."/>
            <person name="Fu S."/>
            <person name="Zou P."/>
            <person name="Sun J."/>
            <person name="Wang Y."/>
            <person name="Huang J."/>
        </authorList>
    </citation>
    <scope>NUCLEOTIDE SEQUENCE [LARGE SCALE GENOMIC DNA]</scope>
    <source>
        <strain evidence="2 5">20160303005-1</strain>
    </source>
</reference>
<proteinExistence type="predicted"/>
<sequence length="54" mass="5825">MMNLARIGLQFELFGGTGGIFGSHSRLLIEAVTKQMTMCCIKNPHTAEKIGSKG</sequence>
<reference evidence="1" key="4">
    <citation type="submission" date="2019-12" db="EMBL/GenBank/DDBJ databases">
        <authorList>
            <consortium name="NCBI Pathogen Detection Project"/>
        </authorList>
    </citation>
    <scope>NUCLEOTIDE SEQUENCE</scope>
    <source>
        <strain evidence="1">1930</strain>
    </source>
</reference>
<name>A0A4Q9K966_VIBPH</name>
<evidence type="ECO:0000313" key="2">
    <source>
        <dbReference type="EMBL" id="QHH09144.1"/>
    </source>
</evidence>
<dbReference type="AlphaFoldDB" id="A0A4Q9K966"/>